<evidence type="ECO:0000256" key="1">
    <source>
        <dbReference type="ARBA" id="ARBA00022729"/>
    </source>
</evidence>
<keyword evidence="1" id="KW-0732">Signal</keyword>
<dbReference type="SUPFAM" id="SSF117074">
    <property type="entry name" value="Hypothetical protein PA1324"/>
    <property type="match status" value="1"/>
</dbReference>
<dbReference type="InterPro" id="IPR013784">
    <property type="entry name" value="Carb-bd-like_fold"/>
</dbReference>
<dbReference type="PANTHER" id="PTHR23303:SF14">
    <property type="entry name" value="BOS COMPLEX SUBUNIT NOMO1-RELATED"/>
    <property type="match status" value="1"/>
</dbReference>
<dbReference type="AlphaFoldDB" id="A0A7S7SM70"/>
<dbReference type="Gene3D" id="2.60.40.1120">
    <property type="entry name" value="Carboxypeptidase-like, regulatory domain"/>
    <property type="match status" value="2"/>
</dbReference>
<dbReference type="SUPFAM" id="SSF49478">
    <property type="entry name" value="Cna protein B-type domain"/>
    <property type="match status" value="1"/>
</dbReference>
<dbReference type="SUPFAM" id="SSF49452">
    <property type="entry name" value="Starch-binding domain-like"/>
    <property type="match status" value="1"/>
</dbReference>
<sequence>MISLFVMAMLMQAPATQEVKPATVEGAVTHAATQTAIRKAKVTLTLLGGSEQAQSAETGDDGKYILKDVKPGRYRLSAERAGYQATGYGAKNPGEALGQTLRIDAGAALTGLNIALPKQGVIAGKITDNEGEPVAKALVLAMNSMYANGKKIRLPAGTVPVMSNDLGEYRIGQLPPGKFVVCAVLEGSYQPQLNPKDVKTGVEEALSNTCFPSVPTMTEAQSIDIKDASEVPGIDIRLSKIKTVTFTGEIAGVPPGTSSVTYLSLVPKDMGPMGRAMGPRALLQGADGKFTFKNVPPGSYILQTLPTGLGNTAFVVKSSIEIGDQPIEKVTVQAAAPFEVKGHLTAEPSPDLKVGSIKIVAVPADDIVATFAMSSAADNGDFVLGNLVAGRYRIAFTGMPSTHYVKEIKLGEKVLESDEAEISNAATPVAVSMNLATAELGGVVQNDKGEPVPSVNVGLVPVPKKAFRVRVTRTDQNGAFRLPNVAPGEYAILSLDQMEPGALEDEEFLKPLMSRAKKVTVRESGPQNLELRVIPAAQR</sequence>
<accession>A0A7S7SM70</accession>
<dbReference type="KEGG" id="pfer:IRI77_02110"/>
<keyword evidence="2" id="KW-0645">Protease</keyword>
<dbReference type="Pfam" id="PF13620">
    <property type="entry name" value="CarboxypepD_reg"/>
    <property type="match status" value="1"/>
</dbReference>
<dbReference type="InterPro" id="IPR051417">
    <property type="entry name" value="SDr/BOS_complex"/>
</dbReference>
<dbReference type="GO" id="GO:0004180">
    <property type="term" value="F:carboxypeptidase activity"/>
    <property type="evidence" value="ECO:0007669"/>
    <property type="project" value="UniProtKB-KW"/>
</dbReference>
<gene>
    <name evidence="2" type="ORF">IRI77_02110</name>
</gene>
<dbReference type="Proteomes" id="UP000593892">
    <property type="component" value="Chromosome"/>
</dbReference>
<dbReference type="PANTHER" id="PTHR23303">
    <property type="entry name" value="CARBOXYPEPTIDASE REGULATORY REGION-CONTAINING"/>
    <property type="match status" value="1"/>
</dbReference>
<protein>
    <submittedName>
        <fullName evidence="2">Carboxypeptidase regulatory-like domain-containing protein</fullName>
    </submittedName>
</protein>
<evidence type="ECO:0000313" key="3">
    <source>
        <dbReference type="Proteomes" id="UP000593892"/>
    </source>
</evidence>
<dbReference type="InterPro" id="IPR008969">
    <property type="entry name" value="CarboxyPept-like_regulatory"/>
</dbReference>
<name>A0A7S7SM70_PALFE</name>
<proteinExistence type="predicted"/>
<dbReference type="GO" id="GO:0030246">
    <property type="term" value="F:carbohydrate binding"/>
    <property type="evidence" value="ECO:0007669"/>
    <property type="project" value="InterPro"/>
</dbReference>
<keyword evidence="2" id="KW-0378">Hydrolase</keyword>
<evidence type="ECO:0000313" key="2">
    <source>
        <dbReference type="EMBL" id="QOY88780.1"/>
    </source>
</evidence>
<dbReference type="RefSeq" id="WP_194450442.1">
    <property type="nucleotide sequence ID" value="NZ_CP063849.1"/>
</dbReference>
<reference evidence="2 3" key="1">
    <citation type="submission" date="2020-10" db="EMBL/GenBank/DDBJ databases">
        <title>Complete genome sequence of Paludibaculum fermentans P105T, a facultatively anaerobic acidobacterium capable of dissimilatory Fe(III) reduction.</title>
        <authorList>
            <person name="Dedysh S.N."/>
            <person name="Beletsky A.V."/>
            <person name="Kulichevskaya I.S."/>
            <person name="Mardanov A.V."/>
            <person name="Ravin N.V."/>
        </authorList>
    </citation>
    <scope>NUCLEOTIDE SEQUENCE [LARGE SCALE GENOMIC DNA]</scope>
    <source>
        <strain evidence="2 3">P105</strain>
    </source>
</reference>
<dbReference type="SUPFAM" id="SSF49464">
    <property type="entry name" value="Carboxypeptidase regulatory domain-like"/>
    <property type="match status" value="1"/>
</dbReference>
<organism evidence="2 3">
    <name type="scientific">Paludibaculum fermentans</name>
    <dbReference type="NCBI Taxonomy" id="1473598"/>
    <lineage>
        <taxon>Bacteria</taxon>
        <taxon>Pseudomonadati</taxon>
        <taxon>Acidobacteriota</taxon>
        <taxon>Terriglobia</taxon>
        <taxon>Bryobacterales</taxon>
        <taxon>Bryobacteraceae</taxon>
        <taxon>Paludibaculum</taxon>
    </lineage>
</organism>
<keyword evidence="3" id="KW-1185">Reference proteome</keyword>
<dbReference type="EMBL" id="CP063849">
    <property type="protein sequence ID" value="QOY88780.1"/>
    <property type="molecule type" value="Genomic_DNA"/>
</dbReference>
<keyword evidence="2" id="KW-0121">Carboxypeptidase</keyword>